<accession>A0A3P3Y0L5</accession>
<protein>
    <submittedName>
        <fullName evidence="2">Uncharacterized protein</fullName>
    </submittedName>
</protein>
<feature type="compositionally biased region" description="Basic and acidic residues" evidence="1">
    <location>
        <begin position="238"/>
        <end position="269"/>
    </location>
</feature>
<feature type="region of interest" description="Disordered" evidence="1">
    <location>
        <begin position="197"/>
        <end position="326"/>
    </location>
</feature>
<feature type="compositionally biased region" description="Polar residues" evidence="1">
    <location>
        <begin position="225"/>
        <end position="237"/>
    </location>
</feature>
<feature type="compositionally biased region" description="Acidic residues" evidence="1">
    <location>
        <begin position="201"/>
        <end position="218"/>
    </location>
</feature>
<feature type="compositionally biased region" description="Low complexity" evidence="1">
    <location>
        <begin position="307"/>
        <end position="316"/>
    </location>
</feature>
<dbReference type="EMBL" id="OVEO01000001">
    <property type="protein sequence ID" value="SPQ93737.1"/>
    <property type="molecule type" value="Genomic_DNA"/>
</dbReference>
<dbReference type="AlphaFoldDB" id="A0A3P3Y0L5"/>
<geneLocation type="mitochondrion" evidence="2"/>
<evidence type="ECO:0000256" key="1">
    <source>
        <dbReference type="SAM" id="MobiDB-lite"/>
    </source>
</evidence>
<evidence type="ECO:0000313" key="3">
    <source>
        <dbReference type="Proteomes" id="UP000290189"/>
    </source>
</evidence>
<feature type="compositionally biased region" description="Basic residues" evidence="1">
    <location>
        <begin position="317"/>
        <end position="326"/>
    </location>
</feature>
<organism evidence="2 3">
    <name type="scientific">Plasmodiophora brassicae</name>
    <name type="common">Clubroot disease agent</name>
    <dbReference type="NCBI Taxonomy" id="37360"/>
    <lineage>
        <taxon>Eukaryota</taxon>
        <taxon>Sar</taxon>
        <taxon>Rhizaria</taxon>
        <taxon>Endomyxa</taxon>
        <taxon>Phytomyxea</taxon>
        <taxon>Plasmodiophorida</taxon>
        <taxon>Plasmodiophoridae</taxon>
        <taxon>Plasmodiophora</taxon>
    </lineage>
</organism>
<sequence>MCASLAVRCGRLPPPPWSLRPCPTASGAGDCVWGALNWLVRVQLRVGGRRHIRMGGWFLTGVGAQARASPWWRAGGAVRTLSSRFRPPRYDYNTKDDWGAAKKRRRQLVVEDREPIPYGESPLATARRMIDLWDDDSFIHPGLDCLMWKPQAVQKPDPNLIDQFTSDFDKVKHHLDDWLDETPAARARASREMGIVHASDDFDDVDSDEDDGDDDDDFFGGAGGTQYSSMTVFSDGRQTVRTDTRVTPDGRRETRRSVTDSSGHTREVVDDQQDVRSGTVLGSSHPRGFVDASGETVAEDLPQLPPGRSSSAGGSVRSRRTGRRSK</sequence>
<gene>
    <name evidence="2" type="ORF">PLBR_LOCUS952</name>
</gene>
<dbReference type="Proteomes" id="UP000290189">
    <property type="component" value="Unassembled WGS sequence"/>
</dbReference>
<keyword evidence="2" id="KW-0496">Mitochondrion</keyword>
<reference evidence="2 3" key="1">
    <citation type="submission" date="2018-03" db="EMBL/GenBank/DDBJ databases">
        <authorList>
            <person name="Fogelqvist J."/>
        </authorList>
    </citation>
    <scope>NUCLEOTIDE SEQUENCE [LARGE SCALE GENOMIC DNA]</scope>
</reference>
<evidence type="ECO:0000313" key="2">
    <source>
        <dbReference type="EMBL" id="SPQ93737.1"/>
    </source>
</evidence>
<proteinExistence type="predicted"/>
<name>A0A3P3Y0L5_PLABS</name>